<dbReference type="Proteomes" id="UP000279562">
    <property type="component" value="Unassembled WGS sequence"/>
</dbReference>
<protein>
    <submittedName>
        <fullName evidence="2">DUF4876 domain-containing protein</fullName>
    </submittedName>
</protein>
<organism evidence="2 3">
    <name type="scientific">Prevotella heparinolytica</name>
    <dbReference type="NCBI Taxonomy" id="28113"/>
    <lineage>
        <taxon>Bacteria</taxon>
        <taxon>Pseudomonadati</taxon>
        <taxon>Bacteroidota</taxon>
        <taxon>Bacteroidia</taxon>
        <taxon>Bacteroidales</taxon>
        <taxon>Bacteroidaceae</taxon>
        <taxon>Bacteroides</taxon>
    </lineage>
</organism>
<comment type="caution">
    <text evidence="2">The sequence shown here is derived from an EMBL/GenBank/DDBJ whole genome shotgun (WGS) entry which is preliminary data.</text>
</comment>
<accession>A0A3P2ABS4</accession>
<keyword evidence="3" id="KW-1185">Reference proteome</keyword>
<proteinExistence type="predicted"/>
<reference evidence="2 3" key="1">
    <citation type="submission" date="2018-11" db="EMBL/GenBank/DDBJ databases">
        <title>Genomes From Bacteria Associated with the Canine Oral Cavity: a Test Case for Automated Genome-Based Taxonomic Assignment.</title>
        <authorList>
            <person name="Coil D.A."/>
            <person name="Jospin G."/>
            <person name="Darling A.E."/>
            <person name="Wallis C."/>
            <person name="Davis I.J."/>
            <person name="Harris S."/>
            <person name="Eisen J.A."/>
            <person name="Holcombe L.J."/>
            <person name="O'Flynn C."/>
        </authorList>
    </citation>
    <scope>NUCLEOTIDE SEQUENCE [LARGE SCALE GENOMIC DNA]</scope>
    <source>
        <strain evidence="2 3">OH1047_COT-310</strain>
    </source>
</reference>
<evidence type="ECO:0000256" key="1">
    <source>
        <dbReference type="SAM" id="Coils"/>
    </source>
</evidence>
<dbReference type="Pfam" id="PF16215">
    <property type="entry name" value="DUF4876"/>
    <property type="match status" value="1"/>
</dbReference>
<feature type="coiled-coil region" evidence="1">
    <location>
        <begin position="139"/>
        <end position="166"/>
    </location>
</feature>
<sequence length="363" mass="41539">MKNLLKNGLLLATIGLTVFTSCRRDGDENVPTSETKIDHLLIQEVYYGGTYYTRTDKGKENTIPYKEDKYIKICNPTSKTVYLDNYALAVHFFDPTYRIELRDEFNFMKTHFGVSTIVLFGGNGTQHALNAGASVVIAQEAIDHRLKKEKELKEDAEEDFDSYKGLDRFLDLSKADFQWATKDEDDNIINKGNIMKPLYSEGEWENIEEMRDFDVKSSSVIALIKLDDTPENIKKTFQEEAKYEKAEDMTKRKYYKNIAYKTGGHHGKQSSLLTIPYKWVEDVVTICPDRDFKWSLVTLQIDKGHKGVQETGNEKIEKHAGKALARKFDGKKYVDDNNTTSDFEVVNASLSPKKKEQVAASEK</sequence>
<name>A0A3P2ABS4_9BACE</name>
<dbReference type="PROSITE" id="PS51257">
    <property type="entry name" value="PROKAR_LIPOPROTEIN"/>
    <property type="match status" value="1"/>
</dbReference>
<dbReference type="EMBL" id="RQYF01000029">
    <property type="protein sequence ID" value="RRD91083.1"/>
    <property type="molecule type" value="Genomic_DNA"/>
</dbReference>
<evidence type="ECO:0000313" key="3">
    <source>
        <dbReference type="Proteomes" id="UP000279562"/>
    </source>
</evidence>
<keyword evidence="1" id="KW-0175">Coiled coil</keyword>
<dbReference type="RefSeq" id="WP_125239178.1">
    <property type="nucleotide sequence ID" value="NZ_DBFYXE010000032.1"/>
</dbReference>
<dbReference type="InterPro" id="IPR032627">
    <property type="entry name" value="DUF4876"/>
</dbReference>
<dbReference type="AlphaFoldDB" id="A0A3P2ABS4"/>
<evidence type="ECO:0000313" key="2">
    <source>
        <dbReference type="EMBL" id="RRD91083.1"/>
    </source>
</evidence>
<gene>
    <name evidence="2" type="ORF">EII33_07500</name>
</gene>